<keyword evidence="4" id="KW-0808">Transferase</keyword>
<protein>
    <recommendedName>
        <fullName evidence="6">S-adenosyl-L-methionine-dependent methyltransferase</fullName>
        <ecNumber evidence="6">2.1.1.-</ecNumber>
    </recommendedName>
</protein>
<dbReference type="NCBIfam" id="TIGR00027">
    <property type="entry name" value="mthyl_TIGR00027"/>
    <property type="match status" value="1"/>
</dbReference>
<dbReference type="InterPro" id="IPR029063">
    <property type="entry name" value="SAM-dependent_MTases_sf"/>
</dbReference>
<comment type="caution">
    <text evidence="7">The sequence shown here is derived from an EMBL/GenBank/DDBJ whole genome shotgun (WGS) entry which is preliminary data.</text>
</comment>
<name>A0ABP9SM93_9ACTN</name>
<dbReference type="PANTHER" id="PTHR43619">
    <property type="entry name" value="S-ADENOSYL-L-METHIONINE-DEPENDENT METHYLTRANSFERASE YKTD-RELATED"/>
    <property type="match status" value="1"/>
</dbReference>
<dbReference type="EC" id="2.1.1.-" evidence="6"/>
<evidence type="ECO:0000256" key="6">
    <source>
        <dbReference type="RuleBase" id="RU362030"/>
    </source>
</evidence>
<evidence type="ECO:0000313" key="7">
    <source>
        <dbReference type="EMBL" id="GAA5199008.1"/>
    </source>
</evidence>
<proteinExistence type="inferred from homology"/>
<evidence type="ECO:0000313" key="8">
    <source>
        <dbReference type="Proteomes" id="UP001501570"/>
    </source>
</evidence>
<dbReference type="GO" id="GO:0008168">
    <property type="term" value="F:methyltransferase activity"/>
    <property type="evidence" value="ECO:0007669"/>
    <property type="project" value="UniProtKB-KW"/>
</dbReference>
<evidence type="ECO:0000256" key="4">
    <source>
        <dbReference type="ARBA" id="ARBA00022679"/>
    </source>
</evidence>
<evidence type="ECO:0000256" key="5">
    <source>
        <dbReference type="ARBA" id="ARBA00022691"/>
    </source>
</evidence>
<dbReference type="InterPro" id="IPR011610">
    <property type="entry name" value="SAM_mthyl_Trfase_ML2640-like"/>
</dbReference>
<dbReference type="RefSeq" id="WP_345637734.1">
    <property type="nucleotide sequence ID" value="NZ_BAABJQ010000035.1"/>
</dbReference>
<dbReference type="Proteomes" id="UP001501570">
    <property type="component" value="Unassembled WGS sequence"/>
</dbReference>
<keyword evidence="8" id="KW-1185">Reference proteome</keyword>
<keyword evidence="5 6" id="KW-0949">S-adenosyl-L-methionine</keyword>
<dbReference type="EMBL" id="BAABJQ010000035">
    <property type="protein sequence ID" value="GAA5199008.1"/>
    <property type="molecule type" value="Genomic_DNA"/>
</dbReference>
<accession>A0ABP9SM93</accession>
<evidence type="ECO:0000256" key="2">
    <source>
        <dbReference type="ARBA" id="ARBA00008138"/>
    </source>
</evidence>
<dbReference type="InterPro" id="IPR007213">
    <property type="entry name" value="Ppm1/Ppm2/Tcmp"/>
</dbReference>
<keyword evidence="3 6" id="KW-0489">Methyltransferase</keyword>
<organism evidence="7 8">
    <name type="scientific">Rugosimonospora acidiphila</name>
    <dbReference type="NCBI Taxonomy" id="556531"/>
    <lineage>
        <taxon>Bacteria</taxon>
        <taxon>Bacillati</taxon>
        <taxon>Actinomycetota</taxon>
        <taxon>Actinomycetes</taxon>
        <taxon>Micromonosporales</taxon>
        <taxon>Micromonosporaceae</taxon>
        <taxon>Rugosimonospora</taxon>
    </lineage>
</organism>
<dbReference type="Gene3D" id="3.40.50.150">
    <property type="entry name" value="Vaccinia Virus protein VP39"/>
    <property type="match status" value="1"/>
</dbReference>
<gene>
    <name evidence="7" type="ORF">GCM10023322_73660</name>
</gene>
<reference evidence="8" key="1">
    <citation type="journal article" date="2019" name="Int. J. Syst. Evol. Microbiol.">
        <title>The Global Catalogue of Microorganisms (GCM) 10K type strain sequencing project: providing services to taxonomists for standard genome sequencing and annotation.</title>
        <authorList>
            <consortium name="The Broad Institute Genomics Platform"/>
            <consortium name="The Broad Institute Genome Sequencing Center for Infectious Disease"/>
            <person name="Wu L."/>
            <person name="Ma J."/>
        </authorList>
    </citation>
    <scope>NUCLEOTIDE SEQUENCE [LARGE SCALE GENOMIC DNA]</scope>
    <source>
        <strain evidence="8">JCM 18304</strain>
    </source>
</reference>
<comment type="similarity">
    <text evidence="2 6">Belongs to the UPF0677 family.</text>
</comment>
<dbReference type="PANTHER" id="PTHR43619:SF2">
    <property type="entry name" value="S-ADENOSYL-L-METHIONINE-DEPENDENT METHYLTRANSFERASES SUPERFAMILY PROTEIN"/>
    <property type="match status" value="1"/>
</dbReference>
<evidence type="ECO:0000256" key="1">
    <source>
        <dbReference type="ARBA" id="ARBA00003907"/>
    </source>
</evidence>
<dbReference type="Pfam" id="PF04072">
    <property type="entry name" value="LCM"/>
    <property type="match status" value="2"/>
</dbReference>
<dbReference type="GO" id="GO:0032259">
    <property type="term" value="P:methylation"/>
    <property type="evidence" value="ECO:0007669"/>
    <property type="project" value="UniProtKB-KW"/>
</dbReference>
<comment type="function">
    <text evidence="1 6">Exhibits S-adenosyl-L-methionine-dependent methyltransferase activity.</text>
</comment>
<evidence type="ECO:0000256" key="3">
    <source>
        <dbReference type="ARBA" id="ARBA00022603"/>
    </source>
</evidence>
<dbReference type="SUPFAM" id="SSF53335">
    <property type="entry name" value="S-adenosyl-L-methionine-dependent methyltransferases"/>
    <property type="match status" value="1"/>
</dbReference>
<sequence>MTVVAGSANWIAAVRARESRRPDRLFDDPFAERLAGERGFAAMAASERASGGENAFIPVRVRWFDDAVLRAVADGVRQVVLLGAGLDTRPYRLDLPGDLDWFELDRPEVFEAKAAVLGDPASGGAVPRCRRGAVEADLAGDWASALVPAQGGVQDARPRHQPAGPGPAGFDPGRRTLWLAEGLFFYLAEESIVALLRAAGGLCGPDSLLLADIMSAGVTELPAMRSYRDHCARRGLPPPYGCDDPGALLLPGGWRLDAITTPGAPDANYGRLPTVAPTGSPNAPRPGTVHLVTGRRVAE</sequence>